<dbReference type="Pfam" id="PF13181">
    <property type="entry name" value="TPR_8"/>
    <property type="match status" value="2"/>
</dbReference>
<feature type="transmembrane region" description="Helical" evidence="4">
    <location>
        <begin position="183"/>
        <end position="209"/>
    </location>
</feature>
<dbReference type="PROSITE" id="PS50005">
    <property type="entry name" value="TPR"/>
    <property type="match status" value="3"/>
</dbReference>
<evidence type="ECO:0000313" key="5">
    <source>
        <dbReference type="EMBL" id="HFZ09105.1"/>
    </source>
</evidence>
<evidence type="ECO:0000256" key="1">
    <source>
        <dbReference type="ARBA" id="ARBA00022737"/>
    </source>
</evidence>
<dbReference type="PANTHER" id="PTHR44227">
    <property type="match status" value="1"/>
</dbReference>
<keyword evidence="4" id="KW-0812">Transmembrane</keyword>
<feature type="transmembrane region" description="Helical" evidence="4">
    <location>
        <begin position="12"/>
        <end position="30"/>
    </location>
</feature>
<feature type="repeat" description="TPR" evidence="3">
    <location>
        <begin position="467"/>
        <end position="500"/>
    </location>
</feature>
<evidence type="ECO:0000256" key="3">
    <source>
        <dbReference type="PROSITE-ProRule" id="PRU00339"/>
    </source>
</evidence>
<feature type="repeat" description="TPR" evidence="3">
    <location>
        <begin position="433"/>
        <end position="466"/>
    </location>
</feature>
<evidence type="ECO:0000256" key="2">
    <source>
        <dbReference type="ARBA" id="ARBA00022803"/>
    </source>
</evidence>
<keyword evidence="1" id="KW-0677">Repeat</keyword>
<feature type="transmembrane region" description="Helical" evidence="4">
    <location>
        <begin position="151"/>
        <end position="171"/>
    </location>
</feature>
<feature type="transmembrane region" description="Helical" evidence="4">
    <location>
        <begin position="388"/>
        <end position="407"/>
    </location>
</feature>
<dbReference type="EMBL" id="DTGG01000097">
    <property type="protein sequence ID" value="HFZ09105.1"/>
    <property type="molecule type" value="Genomic_DNA"/>
</dbReference>
<reference evidence="5" key="1">
    <citation type="journal article" date="2020" name="mSystems">
        <title>Genome- and Community-Level Interaction Insights into Carbon Utilization and Element Cycling Functions of Hydrothermarchaeota in Hydrothermal Sediment.</title>
        <authorList>
            <person name="Zhou Z."/>
            <person name="Liu Y."/>
            <person name="Xu W."/>
            <person name="Pan J."/>
            <person name="Luo Z.H."/>
            <person name="Li M."/>
        </authorList>
    </citation>
    <scope>NUCLEOTIDE SEQUENCE [LARGE SCALE GENOMIC DNA]</scope>
    <source>
        <strain evidence="5">SpSt-757</strain>
    </source>
</reference>
<feature type="transmembrane region" description="Helical" evidence="4">
    <location>
        <begin position="229"/>
        <end position="251"/>
    </location>
</feature>
<accession>A0A7V3N685</accession>
<dbReference type="InterPro" id="IPR011990">
    <property type="entry name" value="TPR-like_helical_dom_sf"/>
</dbReference>
<feature type="transmembrane region" description="Helical" evidence="4">
    <location>
        <begin position="126"/>
        <end position="145"/>
    </location>
</feature>
<feature type="transmembrane region" description="Helical" evidence="4">
    <location>
        <begin position="97"/>
        <end position="114"/>
    </location>
</feature>
<dbReference type="InterPro" id="IPR052346">
    <property type="entry name" value="O-mannosyl-transferase_TMTC"/>
</dbReference>
<dbReference type="PANTHER" id="PTHR44227:SF3">
    <property type="entry name" value="PROTEIN O-MANNOSYL-TRANSFERASE TMTC4"/>
    <property type="match status" value="1"/>
</dbReference>
<gene>
    <name evidence="5" type="ORF">ENV41_03115</name>
</gene>
<proteinExistence type="predicted"/>
<dbReference type="AlphaFoldDB" id="A0A7V3N685"/>
<feature type="transmembrane region" description="Helical" evidence="4">
    <location>
        <begin position="302"/>
        <end position="321"/>
    </location>
</feature>
<protein>
    <submittedName>
        <fullName evidence="5">Tetratricopeptide repeat protein</fullName>
    </submittedName>
</protein>
<dbReference type="Gene3D" id="1.25.40.10">
    <property type="entry name" value="Tetratricopeptide repeat domain"/>
    <property type="match status" value="2"/>
</dbReference>
<feature type="transmembrane region" description="Helical" evidence="4">
    <location>
        <begin position="263"/>
        <end position="282"/>
    </location>
</feature>
<comment type="caution">
    <text evidence="5">The sequence shown here is derived from an EMBL/GenBank/DDBJ whole genome shotgun (WGS) entry which is preliminary data.</text>
</comment>
<keyword evidence="4" id="KW-1133">Transmembrane helix</keyword>
<organism evidence="5">
    <name type="scientific">candidate division CPR3 bacterium</name>
    <dbReference type="NCBI Taxonomy" id="2268181"/>
    <lineage>
        <taxon>Bacteria</taxon>
        <taxon>Bacteria division CPR3</taxon>
    </lineage>
</organism>
<dbReference type="InterPro" id="IPR019734">
    <property type="entry name" value="TPR_rpt"/>
</dbReference>
<keyword evidence="4" id="KW-0472">Membrane</keyword>
<feature type="transmembrane region" description="Helical" evidence="4">
    <location>
        <begin position="328"/>
        <end position="351"/>
    </location>
</feature>
<name>A0A7V3N685_UNCC3</name>
<keyword evidence="2 3" id="KW-0802">TPR repeat</keyword>
<sequence>MKQNISIFRKSSLVVFFPLILLSGGLYLNSLNNTFTNWDDIGLILNNQRIRILDWQNIKEIFALKKASTYQPIRMLSYAVDYYFWKLNPMGYRITNIIFYMLTCIMVFLTLKILSTHLREKVSGDSHFRVALFGSLIFAAHPVHVEAVTWLAARKEVLQGFFFFLSLYLYLKGREERGKNRAIYLSLVLFSFLLAILSKPSAVVFPAVILLYELTRKKDSIIMFLRSHWFFFTLAVILSGIFTFVLMKVMLDSGGIKPYYGKTFLENGLVVLYAFLRSIKLLSFTVNYSAAYSFSIPLPVYHIKNIIFTSITIALFVLSFWSLKRTRAIFFSLFFFLITMLPFLNIIPIITLLADRYVFIASFSYVFLLGILFDRFYHYNHKRFSWNFFKILSLSIFLFLLIGYSYMTVYQNTIWRNSYTLWADAVEKNPESNTANALMGVVYMELGMDEEAVKYLEKAVQILPYDYQSRNNLGIVYGRMGQPEKALKELAIAHYLQPDNDHIKINLSILFQRQKEYQKAEEILKGLISKNGNNANLRYRLAMLYKEMGQDEMAISELRKTSELAPHIINPYEELGNIYASKLNDREKAIYYYSKGIEMAPKAKERIEELRWIIQDLER</sequence>
<feature type="repeat" description="TPR" evidence="3">
    <location>
        <begin position="535"/>
        <end position="568"/>
    </location>
</feature>
<evidence type="ECO:0000256" key="4">
    <source>
        <dbReference type="SAM" id="Phobius"/>
    </source>
</evidence>
<dbReference type="SUPFAM" id="SSF48452">
    <property type="entry name" value="TPR-like"/>
    <property type="match status" value="1"/>
</dbReference>
<dbReference type="SMART" id="SM00028">
    <property type="entry name" value="TPR"/>
    <property type="match status" value="4"/>
</dbReference>
<dbReference type="Pfam" id="PF14559">
    <property type="entry name" value="TPR_19"/>
    <property type="match status" value="1"/>
</dbReference>
<feature type="transmembrane region" description="Helical" evidence="4">
    <location>
        <begin position="357"/>
        <end position="376"/>
    </location>
</feature>